<dbReference type="RefSeq" id="WP_006937277.1">
    <property type="nucleotide sequence ID" value="NZ_AAUW01000015.1"/>
</dbReference>
<dbReference type="AlphaFoldDB" id="A0NY04"/>
<dbReference type="eggNOG" id="ENOG502Z8RX">
    <property type="taxonomic scope" value="Bacteria"/>
</dbReference>
<dbReference type="OrthoDB" id="6140227at2"/>
<evidence type="ECO:0000313" key="1">
    <source>
        <dbReference type="EMBL" id="EAV42348.1"/>
    </source>
</evidence>
<sequence>MDLTLDHRTLEEAHETRRYFAKFERIISHLQGVAESVINENTALPTEIPILKEYLEALSGTFTALSYKYLLAGRVSDMLPSLLNIDRQDSGFPIYQELLQMANDAMQADKHLRSLPTMRELKLEMVNHILREQSSPTNLQFAASQRQYYEELAKGALFWARNDPRLAWMGNVADNRRLYRLHWAVYDSQQNIPLIYILDLEDSGKWPLAKDERRWPRVQSHLTAQSAASLKLVTIARGFDRDFDDLHPKRLRRFFLGPMYSHTFTQQSGPLRDVLAEVAGKPGEDWALAWTTETLVASGSEFESAGFFSSVERQIYQLDPLSAQSPASQDVAGHSHQQRSLILPQRPYQVLEERNPPGFANIRKYAVSPSGKILSYK</sequence>
<protein>
    <submittedName>
        <fullName evidence="1">Uncharacterized protein</fullName>
    </submittedName>
</protein>
<organism evidence="1 2">
    <name type="scientific">Roseibium aggregatum (strain ATCC 25650 / DSM 13394 / JCM 20685 / NBRC 16684 / NCIMB 2208 / IAM 12614 / B1)</name>
    <name type="common">Stappia aggregata</name>
    <dbReference type="NCBI Taxonomy" id="384765"/>
    <lineage>
        <taxon>Bacteria</taxon>
        <taxon>Pseudomonadati</taxon>
        <taxon>Pseudomonadota</taxon>
        <taxon>Alphaproteobacteria</taxon>
        <taxon>Hyphomicrobiales</taxon>
        <taxon>Stappiaceae</taxon>
        <taxon>Roseibium</taxon>
    </lineage>
</organism>
<comment type="caution">
    <text evidence="1">The sequence shown here is derived from an EMBL/GenBank/DDBJ whole genome shotgun (WGS) entry which is preliminary data.</text>
</comment>
<name>A0NY04_ROSAI</name>
<gene>
    <name evidence="1" type="ORF">SIAM614_22242</name>
</gene>
<accession>A0NY04</accession>
<reference evidence="1 2" key="1">
    <citation type="submission" date="2006-05" db="EMBL/GenBank/DDBJ databases">
        <authorList>
            <person name="King G."/>
            <person name="Ferriera S."/>
            <person name="Johnson J."/>
            <person name="Kravitz S."/>
            <person name="Beeson K."/>
            <person name="Sutton G."/>
            <person name="Rogers Y.-H."/>
            <person name="Friedman R."/>
            <person name="Frazier M."/>
            <person name="Venter J.C."/>
        </authorList>
    </citation>
    <scope>NUCLEOTIDE SEQUENCE [LARGE SCALE GENOMIC DNA]</scope>
    <source>
        <strain evidence="2">ATCC 25650 / DSM 13394 / JCM 20685 / NBRC 16684 / NCIMB 2208 / IAM 12614 / B1</strain>
    </source>
</reference>
<dbReference type="EMBL" id="AAUW01000015">
    <property type="protein sequence ID" value="EAV42348.1"/>
    <property type="molecule type" value="Genomic_DNA"/>
</dbReference>
<proteinExistence type="predicted"/>
<dbReference type="GeneID" id="68848225"/>
<evidence type="ECO:0000313" key="2">
    <source>
        <dbReference type="Proteomes" id="UP000004848"/>
    </source>
</evidence>
<dbReference type="Proteomes" id="UP000004848">
    <property type="component" value="Unassembled WGS sequence"/>
</dbReference>